<keyword evidence="6" id="KW-0238">DNA-binding</keyword>
<dbReference type="GO" id="GO:0016829">
    <property type="term" value="F:lyase activity"/>
    <property type="evidence" value="ECO:0007669"/>
    <property type="project" value="UniProtKB-KW"/>
</dbReference>
<dbReference type="Pfam" id="PF02586">
    <property type="entry name" value="SRAP"/>
    <property type="match status" value="1"/>
</dbReference>
<keyword evidence="5" id="KW-0190">Covalent protein-DNA linkage</keyword>
<evidence type="ECO:0000256" key="7">
    <source>
        <dbReference type="ARBA" id="ARBA00023239"/>
    </source>
</evidence>
<keyword evidence="3" id="KW-0227">DNA damage</keyword>
<dbReference type="STRING" id="1301098.PKB_0838"/>
<dbReference type="EMBL" id="HG322950">
    <property type="protein sequence ID" value="CDF82206.1"/>
    <property type="molecule type" value="Genomic_DNA"/>
</dbReference>
<gene>
    <name evidence="9" type="ORF">PKB_0838</name>
</gene>
<reference evidence="9 10" key="1">
    <citation type="submission" date="2013-03" db="EMBL/GenBank/DDBJ databases">
        <authorList>
            <person name="Linke B."/>
        </authorList>
    </citation>
    <scope>NUCLEOTIDE SEQUENCE [LARGE SCALE GENOMIC DNA]</scope>
    <source>
        <strain evidence="9 10">B13</strain>
    </source>
</reference>
<dbReference type="InterPro" id="IPR003738">
    <property type="entry name" value="SRAP"/>
</dbReference>
<dbReference type="HOGENOM" id="CLU_035990_6_2_6"/>
<dbReference type="SUPFAM" id="SSF143081">
    <property type="entry name" value="BB1717-like"/>
    <property type="match status" value="1"/>
</dbReference>
<dbReference type="InterPro" id="IPR036590">
    <property type="entry name" value="SRAP-like"/>
</dbReference>
<proteinExistence type="inferred from homology"/>
<dbReference type="GO" id="GO:0106300">
    <property type="term" value="P:protein-DNA covalent cross-linking repair"/>
    <property type="evidence" value="ECO:0007669"/>
    <property type="project" value="InterPro"/>
</dbReference>
<dbReference type="Proteomes" id="UP000025241">
    <property type="component" value="Chromosome I"/>
</dbReference>
<dbReference type="PATRIC" id="fig|1301098.3.peg.844"/>
<keyword evidence="2 8" id="KW-0645">Protease</keyword>
<dbReference type="PANTHER" id="PTHR13604:SF0">
    <property type="entry name" value="ABASIC SITE PROCESSING PROTEIN HMCES"/>
    <property type="match status" value="1"/>
</dbReference>
<evidence type="ECO:0000313" key="10">
    <source>
        <dbReference type="Proteomes" id="UP000025241"/>
    </source>
</evidence>
<evidence type="ECO:0000256" key="1">
    <source>
        <dbReference type="ARBA" id="ARBA00008136"/>
    </source>
</evidence>
<keyword evidence="7" id="KW-0456">Lyase</keyword>
<dbReference type="Gene3D" id="3.90.1680.10">
    <property type="entry name" value="SOS response associated peptidase-like"/>
    <property type="match status" value="1"/>
</dbReference>
<reference evidence="9 10" key="2">
    <citation type="submission" date="2014-05" db="EMBL/GenBank/DDBJ databases">
        <title>Genome sequence of the 3-chlorobenzoate degrading bacterium Pseudomonas knackmussii B13 shows multiple evidence for horizontal gene transfer.</title>
        <authorList>
            <person name="Miyazaki R."/>
            <person name="Bertelli C."/>
            <person name="Falquet L."/>
            <person name="Robinson-Rechavi M."/>
            <person name="Gharib W."/>
            <person name="Roy S."/>
            <person name="Van der Meer J.R."/>
        </authorList>
    </citation>
    <scope>NUCLEOTIDE SEQUENCE [LARGE SCALE GENOMIC DNA]</scope>
    <source>
        <strain evidence="9 10">B13</strain>
    </source>
</reference>
<dbReference type="KEGG" id="pkc:PKB_0838"/>
<keyword evidence="10" id="KW-1185">Reference proteome</keyword>
<dbReference type="OrthoDB" id="6192129at2"/>
<dbReference type="AlphaFoldDB" id="A0A024HBH6"/>
<sequence length="233" mass="26334">MCGRYVTPEEAEIERYWHIGSRNAGRWIRRGFNVAPTTLVPILRESVGGQLELLPARWGLIPFWWKEETPPRFSFNARSEEAASKPMWRQALHSTRCLMPAVGWYEWNERESVRNPAGRLVHQPYYIHPADDELLAFAGLWSVWQSPSGEEVLSCAMLTRAATPALEAIHTRMPVVLGREQQDAWLAPQLSPKEVAALVDKAGPALVGHRVSLLVNRQENDGVELIEPLPGDK</sequence>
<dbReference type="PANTHER" id="PTHR13604">
    <property type="entry name" value="DC12-RELATED"/>
    <property type="match status" value="1"/>
</dbReference>
<evidence type="ECO:0000256" key="5">
    <source>
        <dbReference type="ARBA" id="ARBA00023124"/>
    </source>
</evidence>
<keyword evidence="4 8" id="KW-0378">Hydrolase</keyword>
<evidence type="ECO:0000256" key="3">
    <source>
        <dbReference type="ARBA" id="ARBA00022763"/>
    </source>
</evidence>
<comment type="similarity">
    <text evidence="1 8">Belongs to the SOS response-associated peptidase family.</text>
</comment>
<evidence type="ECO:0000256" key="4">
    <source>
        <dbReference type="ARBA" id="ARBA00022801"/>
    </source>
</evidence>
<evidence type="ECO:0000313" key="9">
    <source>
        <dbReference type="EMBL" id="CDF82206.1"/>
    </source>
</evidence>
<evidence type="ECO:0000256" key="2">
    <source>
        <dbReference type="ARBA" id="ARBA00022670"/>
    </source>
</evidence>
<organism evidence="9 10">
    <name type="scientific">Pseudomonas knackmussii (strain DSM 6978 / CCUG 54928 / LMG 23759 / B13)</name>
    <dbReference type="NCBI Taxonomy" id="1301098"/>
    <lineage>
        <taxon>Bacteria</taxon>
        <taxon>Pseudomonadati</taxon>
        <taxon>Pseudomonadota</taxon>
        <taxon>Gammaproteobacteria</taxon>
        <taxon>Pseudomonadales</taxon>
        <taxon>Pseudomonadaceae</taxon>
        <taxon>Pseudomonas</taxon>
    </lineage>
</organism>
<dbReference type="EC" id="3.4.-.-" evidence="8"/>
<protein>
    <recommendedName>
        <fullName evidence="8">Abasic site processing protein</fullName>
        <ecNumber evidence="8">3.4.-.-</ecNumber>
    </recommendedName>
</protein>
<dbReference type="GO" id="GO:0003697">
    <property type="term" value="F:single-stranded DNA binding"/>
    <property type="evidence" value="ECO:0007669"/>
    <property type="project" value="InterPro"/>
</dbReference>
<evidence type="ECO:0000256" key="6">
    <source>
        <dbReference type="ARBA" id="ARBA00023125"/>
    </source>
</evidence>
<dbReference type="GO" id="GO:0008233">
    <property type="term" value="F:peptidase activity"/>
    <property type="evidence" value="ECO:0007669"/>
    <property type="project" value="UniProtKB-KW"/>
</dbReference>
<accession>A0A024HBH6</accession>
<evidence type="ECO:0000256" key="8">
    <source>
        <dbReference type="RuleBase" id="RU364100"/>
    </source>
</evidence>
<dbReference type="GO" id="GO:0006508">
    <property type="term" value="P:proteolysis"/>
    <property type="evidence" value="ECO:0007669"/>
    <property type="project" value="UniProtKB-KW"/>
</dbReference>
<dbReference type="RefSeq" id="WP_043249243.1">
    <property type="nucleotide sequence ID" value="NZ_HG322950.1"/>
</dbReference>
<dbReference type="eggNOG" id="COG2135">
    <property type="taxonomic scope" value="Bacteria"/>
</dbReference>
<name>A0A024HBH6_PSEKB</name>